<keyword evidence="3" id="KW-0808">Transferase</keyword>
<reference evidence="6" key="2">
    <citation type="submission" date="2020-09" db="EMBL/GenBank/DDBJ databases">
        <authorList>
            <person name="Sun Q."/>
            <person name="Ohkuma M."/>
        </authorList>
    </citation>
    <scope>NUCLEOTIDE SEQUENCE</scope>
    <source>
        <strain evidence="6">JCM 4815</strain>
    </source>
</reference>
<dbReference type="RefSeq" id="WP_189866567.1">
    <property type="nucleotide sequence ID" value="NZ_BMVW01000023.1"/>
</dbReference>
<evidence type="ECO:0000259" key="5">
    <source>
        <dbReference type="Pfam" id="PF00155"/>
    </source>
</evidence>
<dbReference type="Proteomes" id="UP000622166">
    <property type="component" value="Unassembled WGS sequence"/>
</dbReference>
<dbReference type="PANTHER" id="PTHR42790">
    <property type="entry name" value="AMINOTRANSFERASE"/>
    <property type="match status" value="1"/>
</dbReference>
<protein>
    <submittedName>
        <fullName evidence="6">Aminotransferase</fullName>
    </submittedName>
</protein>
<evidence type="ECO:0000313" key="6">
    <source>
        <dbReference type="EMBL" id="GGZ39853.1"/>
    </source>
</evidence>
<dbReference type="SUPFAM" id="SSF53383">
    <property type="entry name" value="PLP-dependent transferases"/>
    <property type="match status" value="1"/>
</dbReference>
<evidence type="ECO:0000256" key="4">
    <source>
        <dbReference type="ARBA" id="ARBA00022898"/>
    </source>
</evidence>
<gene>
    <name evidence="6" type="ORF">GCM10010365_70880</name>
</gene>
<comment type="cofactor">
    <cofactor evidence="1">
        <name>pyridoxal 5'-phosphate</name>
        <dbReference type="ChEBI" id="CHEBI:597326"/>
    </cofactor>
</comment>
<sequence length="404" mass="43044">MNSAGAAGSLRARLAARTRGLGPSPIGEAFRTAGDPGVIPLAAGSPAPEALPTAAVTRIAAELARTHPHALQYGDTSGLPELRELLAARHRHGTGRPTATGQVVITHGAQQGLDLICQALVDPGDTVVVDRPAYTGALQVLRLYRADVAAVPIAGDPGLERLTVLVRRRPVKAVHLVPDFANPSGRTLTSGQRAALAALAERYGFLIIEDNPYGELYFTPPAPRPPLSALSGRVITLGSFSKVLFPAARLGHLTAPSELATVFHTLKQAADLGNSALLQHLVLALLREPGLLRGQTARARAVYRERRDLLMDALRVFDGALRWEPPGGGFFLWARLPEHLDARALLAEALTEKVSFVPGTAFYPSAPDHSALRLSYSYAPLDSLREAAGRLHRAYLRLAGRTPC</sequence>
<dbReference type="AlphaFoldDB" id="A0A918UXE1"/>
<dbReference type="InterPro" id="IPR015424">
    <property type="entry name" value="PyrdxlP-dep_Trfase"/>
</dbReference>
<keyword evidence="2 6" id="KW-0032">Aminotransferase</keyword>
<organism evidence="6 7">
    <name type="scientific">Streptomyces poonensis</name>
    <dbReference type="NCBI Taxonomy" id="68255"/>
    <lineage>
        <taxon>Bacteria</taxon>
        <taxon>Bacillati</taxon>
        <taxon>Actinomycetota</taxon>
        <taxon>Actinomycetes</taxon>
        <taxon>Kitasatosporales</taxon>
        <taxon>Streptomycetaceae</taxon>
        <taxon>Streptomyces</taxon>
    </lineage>
</organism>
<dbReference type="GO" id="GO:1901605">
    <property type="term" value="P:alpha-amino acid metabolic process"/>
    <property type="evidence" value="ECO:0007669"/>
    <property type="project" value="TreeGrafter"/>
</dbReference>
<evidence type="ECO:0000256" key="3">
    <source>
        <dbReference type="ARBA" id="ARBA00022679"/>
    </source>
</evidence>
<dbReference type="InterPro" id="IPR004839">
    <property type="entry name" value="Aminotransferase_I/II_large"/>
</dbReference>
<evidence type="ECO:0000256" key="1">
    <source>
        <dbReference type="ARBA" id="ARBA00001933"/>
    </source>
</evidence>
<proteinExistence type="predicted"/>
<name>A0A918UXE1_9ACTN</name>
<feature type="domain" description="Aminotransferase class I/classII large" evidence="5">
    <location>
        <begin position="38"/>
        <end position="391"/>
    </location>
</feature>
<dbReference type="Pfam" id="PF00155">
    <property type="entry name" value="Aminotran_1_2"/>
    <property type="match status" value="1"/>
</dbReference>
<dbReference type="PANTHER" id="PTHR42790:SF19">
    <property type="entry name" value="KYNURENINE_ALPHA-AMINOADIPATE AMINOTRANSFERASE, MITOCHONDRIAL"/>
    <property type="match status" value="1"/>
</dbReference>
<keyword evidence="7" id="KW-1185">Reference proteome</keyword>
<dbReference type="Gene3D" id="3.40.640.10">
    <property type="entry name" value="Type I PLP-dependent aspartate aminotransferase-like (Major domain)"/>
    <property type="match status" value="1"/>
</dbReference>
<comment type="caution">
    <text evidence="6">The sequence shown here is derived from an EMBL/GenBank/DDBJ whole genome shotgun (WGS) entry which is preliminary data.</text>
</comment>
<dbReference type="InterPro" id="IPR050859">
    <property type="entry name" value="Class-I_PLP-dep_aminotransf"/>
</dbReference>
<dbReference type="CDD" id="cd00609">
    <property type="entry name" value="AAT_like"/>
    <property type="match status" value="1"/>
</dbReference>
<dbReference type="InterPro" id="IPR015422">
    <property type="entry name" value="PyrdxlP-dep_Trfase_small"/>
</dbReference>
<dbReference type="EMBL" id="BMVW01000023">
    <property type="protein sequence ID" value="GGZ39853.1"/>
    <property type="molecule type" value="Genomic_DNA"/>
</dbReference>
<accession>A0A918UXE1</accession>
<dbReference type="GO" id="GO:0030170">
    <property type="term" value="F:pyridoxal phosphate binding"/>
    <property type="evidence" value="ECO:0007669"/>
    <property type="project" value="InterPro"/>
</dbReference>
<dbReference type="GO" id="GO:0008483">
    <property type="term" value="F:transaminase activity"/>
    <property type="evidence" value="ECO:0007669"/>
    <property type="project" value="UniProtKB-KW"/>
</dbReference>
<evidence type="ECO:0000313" key="7">
    <source>
        <dbReference type="Proteomes" id="UP000622166"/>
    </source>
</evidence>
<keyword evidence="4" id="KW-0663">Pyridoxal phosphate</keyword>
<dbReference type="Gene3D" id="3.90.1150.10">
    <property type="entry name" value="Aspartate Aminotransferase, domain 1"/>
    <property type="match status" value="1"/>
</dbReference>
<evidence type="ECO:0000256" key="2">
    <source>
        <dbReference type="ARBA" id="ARBA00022576"/>
    </source>
</evidence>
<dbReference type="InterPro" id="IPR015421">
    <property type="entry name" value="PyrdxlP-dep_Trfase_major"/>
</dbReference>
<reference evidence="6" key="1">
    <citation type="journal article" date="2014" name="Int. J. Syst. Evol. Microbiol.">
        <title>Complete genome sequence of Corynebacterium casei LMG S-19264T (=DSM 44701T), isolated from a smear-ripened cheese.</title>
        <authorList>
            <consortium name="US DOE Joint Genome Institute (JGI-PGF)"/>
            <person name="Walter F."/>
            <person name="Albersmeier A."/>
            <person name="Kalinowski J."/>
            <person name="Ruckert C."/>
        </authorList>
    </citation>
    <scope>NUCLEOTIDE SEQUENCE</scope>
    <source>
        <strain evidence="6">JCM 4815</strain>
    </source>
</reference>